<dbReference type="InterPro" id="IPR036908">
    <property type="entry name" value="RlpA-like_sf"/>
</dbReference>
<accession>A0ABP1RIH0</accession>
<dbReference type="Proteomes" id="UP001642540">
    <property type="component" value="Unassembled WGS sequence"/>
</dbReference>
<name>A0ABP1RIH0_9HEXA</name>
<feature type="domain" description="RlpA-like protein double-psi beta-barrel" evidence="2">
    <location>
        <begin position="79"/>
        <end position="167"/>
    </location>
</feature>
<gene>
    <name evidence="3" type="ORF">ODALV1_LOCUS22549</name>
</gene>
<comment type="caution">
    <text evidence="3">The sequence shown here is derived from an EMBL/GenBank/DDBJ whole genome shotgun (WGS) entry which is preliminary data.</text>
</comment>
<dbReference type="EMBL" id="CAXLJM020000075">
    <property type="protein sequence ID" value="CAL8128784.1"/>
    <property type="molecule type" value="Genomic_DNA"/>
</dbReference>
<dbReference type="SUPFAM" id="SSF50685">
    <property type="entry name" value="Barwin-like endoglucanases"/>
    <property type="match status" value="1"/>
</dbReference>
<dbReference type="PANTHER" id="PTHR34183">
    <property type="entry name" value="ENDOLYTIC PEPTIDOGLYCAN TRANSGLYCOSYLASE RLPA"/>
    <property type="match status" value="1"/>
</dbReference>
<reference evidence="3 4" key="1">
    <citation type="submission" date="2024-08" db="EMBL/GenBank/DDBJ databases">
        <authorList>
            <person name="Cucini C."/>
            <person name="Frati F."/>
        </authorList>
    </citation>
    <scope>NUCLEOTIDE SEQUENCE [LARGE SCALE GENOMIC DNA]</scope>
</reference>
<dbReference type="CDD" id="cd22268">
    <property type="entry name" value="DPBB_RlpA-like"/>
    <property type="match status" value="1"/>
</dbReference>
<dbReference type="Pfam" id="PF03330">
    <property type="entry name" value="DPBB_1"/>
    <property type="match status" value="1"/>
</dbReference>
<dbReference type="InterPro" id="IPR009009">
    <property type="entry name" value="RlpA-like_DPBB"/>
</dbReference>
<evidence type="ECO:0000259" key="2">
    <source>
        <dbReference type="Pfam" id="PF03330"/>
    </source>
</evidence>
<evidence type="ECO:0000313" key="3">
    <source>
        <dbReference type="EMBL" id="CAL8128784.1"/>
    </source>
</evidence>
<keyword evidence="1" id="KW-0732">Signal</keyword>
<dbReference type="PANTHER" id="PTHR34183:SF1">
    <property type="entry name" value="ENDOLYTIC PEPTIDOGLYCAN TRANSGLYCOSYLASE RLPA"/>
    <property type="match status" value="1"/>
</dbReference>
<keyword evidence="4" id="KW-1185">Reference proteome</keyword>
<dbReference type="Gene3D" id="2.40.40.10">
    <property type="entry name" value="RlpA-like domain"/>
    <property type="match status" value="1"/>
</dbReference>
<dbReference type="PROSITE" id="PS51257">
    <property type="entry name" value="PROKAR_LIPOPROTEIN"/>
    <property type="match status" value="1"/>
</dbReference>
<organism evidence="3 4">
    <name type="scientific">Orchesella dallaii</name>
    <dbReference type="NCBI Taxonomy" id="48710"/>
    <lineage>
        <taxon>Eukaryota</taxon>
        <taxon>Metazoa</taxon>
        <taxon>Ecdysozoa</taxon>
        <taxon>Arthropoda</taxon>
        <taxon>Hexapoda</taxon>
        <taxon>Collembola</taxon>
        <taxon>Entomobryomorpha</taxon>
        <taxon>Entomobryoidea</taxon>
        <taxon>Orchesellidae</taxon>
        <taxon>Orchesellinae</taxon>
        <taxon>Orchesella</taxon>
    </lineage>
</organism>
<feature type="chain" id="PRO_5046413371" description="RlpA-like protein double-psi beta-barrel domain-containing protein" evidence="1">
    <location>
        <begin position="21"/>
        <end position="173"/>
    </location>
</feature>
<proteinExistence type="predicted"/>
<sequence>MKGSIYLLLVLGLAVSSTWANCWWTGCQPNTWAVRGCSQYSMTERESRGCRDGNGVQGNEYHCCPGGPGGPNPSPGGESGICSWYGAEGEIPPGHMGPCDTIFDPFAMEVAHKTLPCGTRLRVRNRDNGRTVDVTVRDRGPFVAGRILDLTYAAFGQVENRDRGTFSCDYQII</sequence>
<evidence type="ECO:0000256" key="1">
    <source>
        <dbReference type="SAM" id="SignalP"/>
    </source>
</evidence>
<evidence type="ECO:0000313" key="4">
    <source>
        <dbReference type="Proteomes" id="UP001642540"/>
    </source>
</evidence>
<feature type="signal peptide" evidence="1">
    <location>
        <begin position="1"/>
        <end position="20"/>
    </location>
</feature>
<protein>
    <recommendedName>
        <fullName evidence="2">RlpA-like protein double-psi beta-barrel domain-containing protein</fullName>
    </recommendedName>
</protein>